<name>A0ABV5Q4I1_9ACTN</name>
<dbReference type="RefSeq" id="WP_379479105.1">
    <property type="nucleotide sequence ID" value="NZ_BAAAXC010000015.1"/>
</dbReference>
<dbReference type="InterPro" id="IPR000086">
    <property type="entry name" value="NUDIX_hydrolase_dom"/>
</dbReference>
<evidence type="ECO:0000259" key="2">
    <source>
        <dbReference type="PROSITE" id="PS51462"/>
    </source>
</evidence>
<keyword evidence="4" id="KW-1185">Reference proteome</keyword>
<evidence type="ECO:0000313" key="4">
    <source>
        <dbReference type="Proteomes" id="UP001589646"/>
    </source>
</evidence>
<protein>
    <submittedName>
        <fullName evidence="3">NUDIX hydrolase</fullName>
        <ecNumber evidence="3">3.6.-.-</ecNumber>
    </submittedName>
</protein>
<dbReference type="EMBL" id="JBHMCE010000008">
    <property type="protein sequence ID" value="MFB9530388.1"/>
    <property type="molecule type" value="Genomic_DNA"/>
</dbReference>
<reference evidence="3 4" key="1">
    <citation type="submission" date="2024-09" db="EMBL/GenBank/DDBJ databases">
        <authorList>
            <person name="Sun Q."/>
            <person name="Mori K."/>
        </authorList>
    </citation>
    <scope>NUCLEOTIDE SEQUENCE [LARGE SCALE GENOMIC DNA]</scope>
    <source>
        <strain evidence="3 4">JCM 3323</strain>
    </source>
</reference>
<evidence type="ECO:0000256" key="1">
    <source>
        <dbReference type="SAM" id="MobiDB-lite"/>
    </source>
</evidence>
<feature type="domain" description="Nudix hydrolase" evidence="2">
    <location>
        <begin position="12"/>
        <end position="141"/>
    </location>
</feature>
<dbReference type="InterPro" id="IPR015797">
    <property type="entry name" value="NUDIX_hydrolase-like_dom_sf"/>
</dbReference>
<dbReference type="Pfam" id="PF00293">
    <property type="entry name" value="NUDIX"/>
    <property type="match status" value="1"/>
</dbReference>
<proteinExistence type="predicted"/>
<dbReference type="Proteomes" id="UP001589646">
    <property type="component" value="Unassembled WGS sequence"/>
</dbReference>
<dbReference type="CDD" id="cd02883">
    <property type="entry name" value="NUDIX_Hydrolase"/>
    <property type="match status" value="1"/>
</dbReference>
<keyword evidence="3" id="KW-0378">Hydrolase</keyword>
<dbReference type="PROSITE" id="PS51462">
    <property type="entry name" value="NUDIX"/>
    <property type="match status" value="1"/>
</dbReference>
<dbReference type="GO" id="GO:0016787">
    <property type="term" value="F:hydrolase activity"/>
    <property type="evidence" value="ECO:0007669"/>
    <property type="project" value="UniProtKB-KW"/>
</dbReference>
<evidence type="ECO:0000313" key="3">
    <source>
        <dbReference type="EMBL" id="MFB9530388.1"/>
    </source>
</evidence>
<organism evidence="3 4">
    <name type="scientific">Nonomuraea roseola</name>
    <dbReference type="NCBI Taxonomy" id="46179"/>
    <lineage>
        <taxon>Bacteria</taxon>
        <taxon>Bacillati</taxon>
        <taxon>Actinomycetota</taxon>
        <taxon>Actinomycetes</taxon>
        <taxon>Streptosporangiales</taxon>
        <taxon>Streptosporangiaceae</taxon>
        <taxon>Nonomuraea</taxon>
    </lineage>
</organism>
<accession>A0ABV5Q4I1</accession>
<feature type="region of interest" description="Disordered" evidence="1">
    <location>
        <begin position="121"/>
        <end position="169"/>
    </location>
</feature>
<dbReference type="SUPFAM" id="SSF55811">
    <property type="entry name" value="Nudix"/>
    <property type="match status" value="1"/>
</dbReference>
<dbReference type="Gene3D" id="3.90.79.10">
    <property type="entry name" value="Nucleoside Triphosphate Pyrophosphohydrolase"/>
    <property type="match status" value="1"/>
</dbReference>
<comment type="caution">
    <text evidence="3">The sequence shown here is derived from an EMBL/GenBank/DDBJ whole genome shotgun (WGS) entry which is preliminary data.</text>
</comment>
<gene>
    <name evidence="3" type="ORF">ACFFRN_27650</name>
</gene>
<dbReference type="EC" id="3.6.-.-" evidence="3"/>
<sequence>MTASIPSGDTPCDHTSVGVLISSMAGLLVFERATPPAGIAPVAGHIDQHGSPEQAAAKEVAEEVGLTVTGLHLLHQGSRPNRCRRPANGNVGHQWWVYEAQTSGPLRPSAREVRVPRWIRPAPPAARAPHRRVRRRSDQRGRVHGAPQACPPRDGRPGSTRPRAAVLPG</sequence>